<comment type="caution">
    <text evidence="1">The sequence shown here is derived from an EMBL/GenBank/DDBJ whole genome shotgun (WGS) entry which is preliminary data.</text>
</comment>
<protein>
    <submittedName>
        <fullName evidence="1">23049_t:CDS:1</fullName>
    </submittedName>
</protein>
<reference evidence="1 2" key="1">
    <citation type="submission" date="2021-06" db="EMBL/GenBank/DDBJ databases">
        <authorList>
            <person name="Kallberg Y."/>
            <person name="Tangrot J."/>
            <person name="Rosling A."/>
        </authorList>
    </citation>
    <scope>NUCLEOTIDE SEQUENCE [LARGE SCALE GENOMIC DNA]</scope>
    <source>
        <strain evidence="1 2">120-4 pot B 10/14</strain>
    </source>
</reference>
<feature type="non-terminal residue" evidence="1">
    <location>
        <position position="1"/>
    </location>
</feature>
<gene>
    <name evidence="1" type="ORF">GMARGA_LOCUS31028</name>
</gene>
<dbReference type="Proteomes" id="UP000789901">
    <property type="component" value="Unassembled WGS sequence"/>
</dbReference>
<proteinExistence type="predicted"/>
<organism evidence="1 2">
    <name type="scientific">Gigaspora margarita</name>
    <dbReference type="NCBI Taxonomy" id="4874"/>
    <lineage>
        <taxon>Eukaryota</taxon>
        <taxon>Fungi</taxon>
        <taxon>Fungi incertae sedis</taxon>
        <taxon>Mucoromycota</taxon>
        <taxon>Glomeromycotina</taxon>
        <taxon>Glomeromycetes</taxon>
        <taxon>Diversisporales</taxon>
        <taxon>Gigasporaceae</taxon>
        <taxon>Gigaspora</taxon>
    </lineage>
</organism>
<dbReference type="EMBL" id="CAJVQB010045239">
    <property type="protein sequence ID" value="CAG8832377.1"/>
    <property type="molecule type" value="Genomic_DNA"/>
</dbReference>
<keyword evidence="2" id="KW-1185">Reference proteome</keyword>
<evidence type="ECO:0000313" key="2">
    <source>
        <dbReference type="Proteomes" id="UP000789901"/>
    </source>
</evidence>
<name>A0ABN7WHA7_GIGMA</name>
<sequence length="67" mass="7510">PSAIDVYKELESWSIDLTIFQAGDDVISKLPLNLQNNAHSKYTSQFHIIPSIQVNFTLSNPCFTVLS</sequence>
<accession>A0ABN7WHA7</accession>
<evidence type="ECO:0000313" key="1">
    <source>
        <dbReference type="EMBL" id="CAG8832377.1"/>
    </source>
</evidence>